<protein>
    <submittedName>
        <fullName evidence="6">Colanic acid biosynthesis glycosyltransferase WcaL</fullName>
    </submittedName>
</protein>
<keyword evidence="3" id="KW-0808">Transferase</keyword>
<dbReference type="PANTHER" id="PTHR12526">
    <property type="entry name" value="GLYCOSYLTRANSFERASE"/>
    <property type="match status" value="1"/>
</dbReference>
<proteinExistence type="inferred from homology"/>
<evidence type="ECO:0000313" key="6">
    <source>
        <dbReference type="EMBL" id="UFP93785.1"/>
    </source>
</evidence>
<accession>A0ABY3PJE3</accession>
<organism evidence="6 7">
    <name type="scientific">Gloeobacter morelensis MG652769</name>
    <dbReference type="NCBI Taxonomy" id="2781736"/>
    <lineage>
        <taxon>Bacteria</taxon>
        <taxon>Bacillati</taxon>
        <taxon>Cyanobacteriota</taxon>
        <taxon>Cyanophyceae</taxon>
        <taxon>Gloeobacterales</taxon>
        <taxon>Gloeobacteraceae</taxon>
        <taxon>Gloeobacter</taxon>
        <taxon>Gloeobacter morelensis</taxon>
    </lineage>
</organism>
<dbReference type="Gene3D" id="3.40.50.2000">
    <property type="entry name" value="Glycogen Phosphorylase B"/>
    <property type="match status" value="2"/>
</dbReference>
<dbReference type="SUPFAM" id="SSF53756">
    <property type="entry name" value="UDP-Glycosyltransferase/glycogen phosphorylase"/>
    <property type="match status" value="1"/>
</dbReference>
<dbReference type="Pfam" id="PF13439">
    <property type="entry name" value="Glyco_transf_4"/>
    <property type="match status" value="1"/>
</dbReference>
<evidence type="ECO:0000259" key="4">
    <source>
        <dbReference type="Pfam" id="PF00534"/>
    </source>
</evidence>
<evidence type="ECO:0000313" key="7">
    <source>
        <dbReference type="Proteomes" id="UP001054846"/>
    </source>
</evidence>
<dbReference type="Pfam" id="PF00534">
    <property type="entry name" value="Glycos_transf_1"/>
    <property type="match status" value="1"/>
</dbReference>
<dbReference type="InterPro" id="IPR028098">
    <property type="entry name" value="Glyco_trans_4-like_N"/>
</dbReference>
<dbReference type="CDD" id="cd03799">
    <property type="entry name" value="GT4_AmsK-like"/>
    <property type="match status" value="1"/>
</dbReference>
<keyword evidence="7" id="KW-1185">Reference proteome</keyword>
<dbReference type="PANTHER" id="PTHR12526:SF640">
    <property type="entry name" value="COLANIC ACID BIOSYNTHESIS GLYCOSYLTRANSFERASE WCAL-RELATED"/>
    <property type="match status" value="1"/>
</dbReference>
<evidence type="ECO:0000256" key="1">
    <source>
        <dbReference type="ARBA" id="ARBA00009481"/>
    </source>
</evidence>
<dbReference type="InterPro" id="IPR001296">
    <property type="entry name" value="Glyco_trans_1"/>
</dbReference>
<keyword evidence="2" id="KW-0328">Glycosyltransferase</keyword>
<evidence type="ECO:0000259" key="5">
    <source>
        <dbReference type="Pfam" id="PF13439"/>
    </source>
</evidence>
<comment type="similarity">
    <text evidence="1">Belongs to the glycosyltransferase group 1 family. Glycosyltransferase 4 subfamily.</text>
</comment>
<gene>
    <name evidence="6" type="ORF">ISF26_18695</name>
</gene>
<dbReference type="RefSeq" id="WP_230840839.1">
    <property type="nucleotide sequence ID" value="NZ_CP063845.1"/>
</dbReference>
<name>A0ABY3PJE3_9CYAN</name>
<sequence length="430" mass="47692">MRIAFLVNEFPSLSETFILNQVCGLIDLGHSVDIYAMRPGRVALNHPDVQKYRLLERCHYALPKKGRLLRGLHGLGLLLDVIRDHPSLLLRYLGALRQYGAVPLLNLLSVLRGLRGQGHYDIVHGQFGPLGLLGASLRHMLALDAKLVTSFRGYDISMYLRKHGHAVYRSLFDNGDLFLPNCECFKKRLIELGCDEKKILVHSSGIDCNRFRFAMRTLPSDGCIRIVTVGRLTDKKGLEYAMSAVARLAQKYANIRYDIVGDGPLHSHLQRLIEQLQAGGYIRLLGAKNQAEIIEILDGAQLFISTSVTSRQGDEDGPANTLKEAMAMGLPVVSTWHGGIPELVEDGAAGFLVPERDVEAIVEKLGYLVSNPQIWPALGRAGRERVESQYNIHKLNGELVAIYQQLLRSDKSVPAALRPSQGEHRTAIGT</sequence>
<evidence type="ECO:0000256" key="2">
    <source>
        <dbReference type="ARBA" id="ARBA00022676"/>
    </source>
</evidence>
<dbReference type="Proteomes" id="UP001054846">
    <property type="component" value="Chromosome"/>
</dbReference>
<feature type="domain" description="Glycosyltransferase subfamily 4-like N-terminal" evidence="5">
    <location>
        <begin position="15"/>
        <end position="210"/>
    </location>
</feature>
<dbReference type="EMBL" id="CP063845">
    <property type="protein sequence ID" value="UFP93785.1"/>
    <property type="molecule type" value="Genomic_DNA"/>
</dbReference>
<evidence type="ECO:0000256" key="3">
    <source>
        <dbReference type="ARBA" id="ARBA00022679"/>
    </source>
</evidence>
<reference evidence="6 7" key="1">
    <citation type="journal article" date="2021" name="Genome Biol. Evol.">
        <title>Complete Genome Sequencing of a Novel Gloeobacter Species from a Waterfall Cave in Mexico.</title>
        <authorList>
            <person name="Saw J.H."/>
            <person name="Cardona T."/>
            <person name="Montejano G."/>
        </authorList>
    </citation>
    <scope>NUCLEOTIDE SEQUENCE [LARGE SCALE GENOMIC DNA]</scope>
    <source>
        <strain evidence="6">MG652769</strain>
    </source>
</reference>
<feature type="domain" description="Glycosyl transferase family 1" evidence="4">
    <location>
        <begin position="225"/>
        <end position="384"/>
    </location>
</feature>